<dbReference type="InterPro" id="IPR041222">
    <property type="entry name" value="PriA_3primeBD"/>
</dbReference>
<keyword evidence="5 8" id="KW-0862">Zinc</keyword>
<keyword evidence="4 8" id="KW-0547">Nucleotide-binding</keyword>
<dbReference type="PANTHER" id="PTHR30580:SF0">
    <property type="entry name" value="PRIMOSOMAL PROTEIN N"/>
    <property type="match status" value="1"/>
</dbReference>
<comment type="similarity">
    <text evidence="8">Belongs to the helicase family. PriA subfamily.</text>
</comment>
<feature type="binding site" evidence="8">
    <location>
        <position position="400"/>
    </location>
    <ligand>
        <name>Zn(2+)</name>
        <dbReference type="ChEBI" id="CHEBI:29105"/>
        <label>2</label>
    </ligand>
</feature>
<dbReference type="PANTHER" id="PTHR30580">
    <property type="entry name" value="PRIMOSOMAL PROTEIN N"/>
    <property type="match status" value="1"/>
</dbReference>
<gene>
    <name evidence="8" type="primary">priA</name>
    <name evidence="10" type="ORF">HCR76_08225</name>
</gene>
<proteinExistence type="inferred from homology"/>
<dbReference type="Gene3D" id="3.40.50.300">
    <property type="entry name" value="P-loop containing nucleotide triphosphate hydrolases"/>
    <property type="match status" value="1"/>
</dbReference>
<keyword evidence="11" id="KW-1185">Reference proteome</keyword>
<comment type="subunit">
    <text evidence="8">Component of the replication restart primosome.</text>
</comment>
<name>A0ABX6YMD6_9MICO</name>
<feature type="binding site" evidence="8">
    <location>
        <position position="382"/>
    </location>
    <ligand>
        <name>Zn(2+)</name>
        <dbReference type="ChEBI" id="CHEBI:29105"/>
        <label>2</label>
    </ligand>
</feature>
<evidence type="ECO:0000256" key="6">
    <source>
        <dbReference type="ARBA" id="ARBA00022840"/>
    </source>
</evidence>
<feature type="binding site" evidence="8">
    <location>
        <position position="412"/>
    </location>
    <ligand>
        <name>Zn(2+)</name>
        <dbReference type="ChEBI" id="CHEBI:29105"/>
        <label>1</label>
    </ligand>
</feature>
<evidence type="ECO:0000256" key="8">
    <source>
        <dbReference type="HAMAP-Rule" id="MF_00983"/>
    </source>
</evidence>
<dbReference type="InterPro" id="IPR027417">
    <property type="entry name" value="P-loop_NTPase"/>
</dbReference>
<feature type="domain" description="Primosomal protein N' 3' DNA-binding" evidence="9">
    <location>
        <begin position="9"/>
        <end position="110"/>
    </location>
</feature>
<evidence type="ECO:0000256" key="2">
    <source>
        <dbReference type="ARBA" id="ARBA00022705"/>
    </source>
</evidence>
<feature type="binding site" evidence="8">
    <location>
        <position position="403"/>
    </location>
    <ligand>
        <name>Zn(2+)</name>
        <dbReference type="ChEBI" id="CHEBI:29105"/>
        <label>2</label>
    </ligand>
</feature>
<comment type="function">
    <text evidence="8">Initiates the restart of stalled replication forks, which reloads the replicative helicase on sites other than the origin of replication. Recognizes and binds to abandoned replication forks and remodels them to uncover a helicase loading site. Promotes assembly of the primosome at these replication forks.</text>
</comment>
<evidence type="ECO:0000256" key="3">
    <source>
        <dbReference type="ARBA" id="ARBA00022723"/>
    </source>
</evidence>
<keyword evidence="1 8" id="KW-0639">Primosome</keyword>
<keyword evidence="2 8" id="KW-0235">DNA replication</keyword>
<dbReference type="Gene3D" id="3.40.1440.60">
    <property type="entry name" value="PriA, 3(prime) DNA-binding domain"/>
    <property type="match status" value="1"/>
</dbReference>
<dbReference type="Proteomes" id="UP000662814">
    <property type="component" value="Chromosome"/>
</dbReference>
<keyword evidence="6 8" id="KW-0067">ATP-binding</keyword>
<dbReference type="Pfam" id="PF17764">
    <property type="entry name" value="PriA_3primeBD"/>
    <property type="match status" value="1"/>
</dbReference>
<keyword evidence="3 8" id="KW-0479">Metal-binding</keyword>
<protein>
    <recommendedName>
        <fullName evidence="8">Probable replication restart protein PriA</fullName>
    </recommendedName>
    <alternativeName>
        <fullName evidence="8">Putative ATP-dependent DNA helicase PriA</fullName>
    </alternativeName>
</protein>
<feature type="binding site" evidence="8">
    <location>
        <position position="373"/>
    </location>
    <ligand>
        <name>Zn(2+)</name>
        <dbReference type="ChEBI" id="CHEBI:29105"/>
        <label>1</label>
    </ligand>
</feature>
<dbReference type="HAMAP" id="MF_00983">
    <property type="entry name" value="PriA"/>
    <property type="match status" value="1"/>
</dbReference>
<evidence type="ECO:0000313" key="11">
    <source>
        <dbReference type="Proteomes" id="UP000662814"/>
    </source>
</evidence>
<evidence type="ECO:0000256" key="5">
    <source>
        <dbReference type="ARBA" id="ARBA00022833"/>
    </source>
</evidence>
<evidence type="ECO:0000256" key="4">
    <source>
        <dbReference type="ARBA" id="ARBA00022741"/>
    </source>
</evidence>
<feature type="binding site" evidence="8">
    <location>
        <position position="415"/>
    </location>
    <ligand>
        <name>Zn(2+)</name>
        <dbReference type="ChEBI" id="CHEBI:29105"/>
        <label>1</label>
    </ligand>
</feature>
<sequence length="648" mass="68795">MTATVRVARVIIDSPVPALDHLFDYAVPAPMAEDIDVGCRVRVPLRSGGRIADAYVIELTESSSFDGELSLLDSLVSTVPVLAPEVWRVARAVADRAAGSASDVIRLAVPKRHVRVEKAWLDAQPADATVIPQPLAGYSDDPPIVAAGERVAMAAIPQLCMTSDGATIGRWAQSAAELATQVLAQGRKIIISVPDYRDQDQVLTALTPLVPTSLVSRLDAKQPAAQRYRAFLDCLRPGPRIIIGNRSAVYAPASDLDAIVLWDDGDDLHAEPLAPYVHARDAALVRQQDSGCALILLSHTRSVECQRLVEIGWFRALAPERHAQPRVTLTDPASNGDAARIPSSAWKAARSALESGPVLIQVARPGYAPVVACQRCRTGARCRACGGALGIQQSGQPPHCSLCGALAADWQCDECGDTRLRLVTRGSARTTEELGRAFPGTSVITSDGDHRLERVPARPALVVATRGAEPIAENGYSAVLLLDGDRMLAREALTIASDCLRWWSNAAALAANGAPVILVGVGGRLATAFATWTSAAFAAEELSDRRELSFPPAVRTVSVSGNAAAVEATVAGIDAALYRDVLGPSELPDGGVRSILRFDYAAGPELARSLRAAIVANATKRRRGPSAKGGYRPPPTLRIRFDETELVT</sequence>
<dbReference type="EMBL" id="CP061169">
    <property type="protein sequence ID" value="QPZ39986.1"/>
    <property type="molecule type" value="Genomic_DNA"/>
</dbReference>
<dbReference type="InterPro" id="IPR005259">
    <property type="entry name" value="PriA"/>
</dbReference>
<dbReference type="RefSeq" id="WP_166989892.1">
    <property type="nucleotide sequence ID" value="NZ_CP061169.1"/>
</dbReference>
<dbReference type="InterPro" id="IPR042115">
    <property type="entry name" value="PriA_3primeBD_sf"/>
</dbReference>
<evidence type="ECO:0000313" key="10">
    <source>
        <dbReference type="EMBL" id="QPZ39986.1"/>
    </source>
</evidence>
<keyword evidence="7 8" id="KW-0238">DNA-binding</keyword>
<evidence type="ECO:0000259" key="9">
    <source>
        <dbReference type="Pfam" id="PF17764"/>
    </source>
</evidence>
<evidence type="ECO:0000256" key="7">
    <source>
        <dbReference type="ARBA" id="ARBA00023125"/>
    </source>
</evidence>
<evidence type="ECO:0000256" key="1">
    <source>
        <dbReference type="ARBA" id="ARBA00022515"/>
    </source>
</evidence>
<accession>A0ABX6YMD6</accession>
<comment type="caution">
    <text evidence="8">As this protein does not have any detectable helicase domains, it probably does not have helicase activity.</text>
</comment>
<reference evidence="10 11" key="1">
    <citation type="submission" date="2020-12" db="EMBL/GenBank/DDBJ databases">
        <title>Microbacterium sp. HY060.</title>
        <authorList>
            <person name="Zhou J."/>
        </authorList>
    </citation>
    <scope>NUCLEOTIDE SEQUENCE [LARGE SCALE GENOMIC DNA]</scope>
    <source>
        <strain evidence="10 11">HY60</strain>
    </source>
</reference>
<organism evidence="10 11">
    <name type="scientific">Paramicrobacterium chengjingii</name>
    <dbReference type="NCBI Taxonomy" id="2769067"/>
    <lineage>
        <taxon>Bacteria</taxon>
        <taxon>Bacillati</taxon>
        <taxon>Actinomycetota</taxon>
        <taxon>Actinomycetes</taxon>
        <taxon>Micrococcales</taxon>
        <taxon>Microbacteriaceae</taxon>
        <taxon>Paramicrobacterium</taxon>
    </lineage>
</organism>
<feature type="binding site" evidence="8">
    <location>
        <position position="376"/>
    </location>
    <ligand>
        <name>Zn(2+)</name>
        <dbReference type="ChEBI" id="CHEBI:29105"/>
        <label>1</label>
    </ligand>
</feature>
<feature type="binding site" evidence="8">
    <location>
        <position position="385"/>
    </location>
    <ligand>
        <name>Zn(2+)</name>
        <dbReference type="ChEBI" id="CHEBI:29105"/>
        <label>2</label>
    </ligand>
</feature>
<comment type="cofactor">
    <cofactor evidence="8">
        <name>Zn(2+)</name>
        <dbReference type="ChEBI" id="CHEBI:29105"/>
    </cofactor>
    <text evidence="8">Binds 2 zinc ions per subunit.</text>
</comment>